<evidence type="ECO:0000256" key="3">
    <source>
        <dbReference type="ARBA" id="ARBA00022692"/>
    </source>
</evidence>
<name>A0A3L9E2H8_9STRE</name>
<evidence type="ECO:0000256" key="1">
    <source>
        <dbReference type="ARBA" id="ARBA00004651"/>
    </source>
</evidence>
<evidence type="ECO:0000313" key="8">
    <source>
        <dbReference type="EMBL" id="RLY05350.1"/>
    </source>
</evidence>
<gene>
    <name evidence="8" type="ORF">EAF07_01240</name>
</gene>
<dbReference type="InterPro" id="IPR010343">
    <property type="entry name" value="ArAE_1"/>
</dbReference>
<dbReference type="InterPro" id="IPR052984">
    <property type="entry name" value="UPF0421"/>
</dbReference>
<evidence type="ECO:0000256" key="4">
    <source>
        <dbReference type="ARBA" id="ARBA00022989"/>
    </source>
</evidence>
<dbReference type="AlphaFoldDB" id="A0A3L9E2H8"/>
<dbReference type="Gene3D" id="1.20.120.940">
    <property type="entry name" value="Putative aromatic acid exporter, C-terminal domain"/>
    <property type="match status" value="1"/>
</dbReference>
<dbReference type="InterPro" id="IPR021062">
    <property type="entry name" value="ArAE_1_C"/>
</dbReference>
<dbReference type="PANTHER" id="PTHR40064">
    <property type="entry name" value="MEMBRANE PROTEIN-RELATED"/>
    <property type="match status" value="1"/>
</dbReference>
<feature type="domain" description="Putative aromatic acid exporter C-terminal" evidence="7">
    <location>
        <begin position="147"/>
        <end position="308"/>
    </location>
</feature>
<dbReference type="EMBL" id="RCVM01000001">
    <property type="protein sequence ID" value="RLY05350.1"/>
    <property type="molecule type" value="Genomic_DNA"/>
</dbReference>
<comment type="subcellular location">
    <subcellularLocation>
        <location evidence="1">Cell membrane</location>
        <topology evidence="1">Multi-pass membrane protein</topology>
    </subcellularLocation>
</comment>
<dbReference type="Proteomes" id="UP000279194">
    <property type="component" value="Unassembled WGS sequence"/>
</dbReference>
<feature type="transmembrane region" description="Helical" evidence="6">
    <location>
        <begin position="89"/>
        <end position="111"/>
    </location>
</feature>
<keyword evidence="3 6" id="KW-0812">Transmembrane</keyword>
<keyword evidence="5 6" id="KW-0472">Membrane</keyword>
<dbReference type="Pfam" id="PF06081">
    <property type="entry name" value="ArAE_1"/>
    <property type="match status" value="1"/>
</dbReference>
<evidence type="ECO:0000256" key="2">
    <source>
        <dbReference type="ARBA" id="ARBA00022475"/>
    </source>
</evidence>
<feature type="transmembrane region" description="Helical" evidence="6">
    <location>
        <begin position="12"/>
        <end position="38"/>
    </location>
</feature>
<sequence>MSVAHRTIKLVLATVIAIWIADSLGLAYTTSAGIIAILSVLDTRRSSFKIAGQRFISALLALGIATVPFTLFGYNLMVVALYMALYVPLAYVLDVSVGIPPITVLVLHLYLEQSVAISWLWNEMAIFLIGAGVALLLNLYMPSKQSDIENYHLRVEEKLKAILMRFNGFLLKGDGTNEAVLIGELDQLLSEAQRLVYLEHNNQLFQQTNYQVHYFDMRMDQSKLLRQMAVNVNSCQLESRESVILAHLFYETAAQLSQENPAKLLLDDIAEFRELFRKRPLPKTRDEFETRAVLFQLLNDLERFIQLKVDFYNQYGKQVA</sequence>
<dbReference type="InterPro" id="IPR038323">
    <property type="entry name" value="ArAE_1_C_sf"/>
</dbReference>
<proteinExistence type="predicted"/>
<organism evidence="8 9">
    <name type="scientific">Streptococcus hillyeri</name>
    <dbReference type="NCBI Taxonomy" id="2282420"/>
    <lineage>
        <taxon>Bacteria</taxon>
        <taxon>Bacillati</taxon>
        <taxon>Bacillota</taxon>
        <taxon>Bacilli</taxon>
        <taxon>Lactobacillales</taxon>
        <taxon>Streptococcaceae</taxon>
        <taxon>Streptococcus</taxon>
    </lineage>
</organism>
<dbReference type="RefSeq" id="WP_121834475.1">
    <property type="nucleotide sequence ID" value="NZ_RCVM01000001.1"/>
</dbReference>
<feature type="transmembrane region" description="Helical" evidence="6">
    <location>
        <begin position="123"/>
        <end position="141"/>
    </location>
</feature>
<evidence type="ECO:0000259" key="7">
    <source>
        <dbReference type="Pfam" id="PF11728"/>
    </source>
</evidence>
<evidence type="ECO:0000313" key="9">
    <source>
        <dbReference type="Proteomes" id="UP000279194"/>
    </source>
</evidence>
<evidence type="ECO:0000256" key="5">
    <source>
        <dbReference type="ARBA" id="ARBA00023136"/>
    </source>
</evidence>
<feature type="transmembrane region" description="Helical" evidence="6">
    <location>
        <begin position="59"/>
        <end position="83"/>
    </location>
</feature>
<keyword evidence="2" id="KW-1003">Cell membrane</keyword>
<evidence type="ECO:0000256" key="6">
    <source>
        <dbReference type="SAM" id="Phobius"/>
    </source>
</evidence>
<dbReference type="PANTHER" id="PTHR40064:SF1">
    <property type="entry name" value="MEMBRANE PROTEIN"/>
    <property type="match status" value="1"/>
</dbReference>
<keyword evidence="4 6" id="KW-1133">Transmembrane helix</keyword>
<reference evidence="8 9" key="1">
    <citation type="submission" date="2018-10" db="EMBL/GenBank/DDBJ databases">
        <title>Streptococcus hillyeri sp. nov., isolated from equine tracheal sample.</title>
        <authorList>
            <person name="Macfadyen A.C."/>
            <person name="Waller A."/>
            <person name="Paterson G.K."/>
        </authorList>
    </citation>
    <scope>NUCLEOTIDE SEQUENCE [LARGE SCALE GENOMIC DNA]</scope>
    <source>
        <strain evidence="8 9">28462</strain>
    </source>
</reference>
<accession>A0A3L9E2H8</accession>
<protein>
    <submittedName>
        <fullName evidence="8">Aromatic acid exporter family protein</fullName>
    </submittedName>
</protein>
<comment type="caution">
    <text evidence="8">The sequence shown here is derived from an EMBL/GenBank/DDBJ whole genome shotgun (WGS) entry which is preliminary data.</text>
</comment>
<dbReference type="Pfam" id="PF11728">
    <property type="entry name" value="ArAE_1_C"/>
    <property type="match status" value="1"/>
</dbReference>
<dbReference type="OrthoDB" id="357521at2"/>
<dbReference type="GO" id="GO:0005886">
    <property type="term" value="C:plasma membrane"/>
    <property type="evidence" value="ECO:0007669"/>
    <property type="project" value="UniProtKB-SubCell"/>
</dbReference>
<keyword evidence="9" id="KW-1185">Reference proteome</keyword>